<organism evidence="2 3">
    <name type="scientific">Pichia angusta</name>
    <name type="common">Yeast</name>
    <name type="synonym">Hansenula polymorpha</name>
    <dbReference type="NCBI Taxonomy" id="870730"/>
    <lineage>
        <taxon>Eukaryota</taxon>
        <taxon>Fungi</taxon>
        <taxon>Dikarya</taxon>
        <taxon>Ascomycota</taxon>
        <taxon>Saccharomycotina</taxon>
        <taxon>Pichiomycetes</taxon>
        <taxon>Pichiales</taxon>
        <taxon>Pichiaceae</taxon>
        <taxon>Ogataea</taxon>
    </lineage>
</organism>
<dbReference type="RefSeq" id="XP_043061455.1">
    <property type="nucleotide sequence ID" value="XM_043206752.1"/>
</dbReference>
<dbReference type="EMBL" id="JAHLUX010000002">
    <property type="protein sequence ID" value="KAG7820912.1"/>
    <property type="molecule type" value="Genomic_DNA"/>
</dbReference>
<feature type="compositionally biased region" description="Polar residues" evidence="1">
    <location>
        <begin position="243"/>
        <end position="257"/>
    </location>
</feature>
<dbReference type="GeneID" id="66125047"/>
<comment type="caution">
    <text evidence="2">The sequence shown here is derived from an EMBL/GenBank/DDBJ whole genome shotgun (WGS) entry which is preliminary data.</text>
</comment>
<gene>
    <name evidence="2" type="ORF">KL928_000996</name>
</gene>
<accession>A0AAN6DIF6</accession>
<feature type="compositionally biased region" description="Acidic residues" evidence="1">
    <location>
        <begin position="169"/>
        <end position="181"/>
    </location>
</feature>
<protein>
    <submittedName>
        <fullName evidence="2">Uncharacterized protein</fullName>
    </submittedName>
</protein>
<evidence type="ECO:0000313" key="3">
    <source>
        <dbReference type="Proteomes" id="UP001196530"/>
    </source>
</evidence>
<evidence type="ECO:0000256" key="1">
    <source>
        <dbReference type="SAM" id="MobiDB-lite"/>
    </source>
</evidence>
<dbReference type="Proteomes" id="UP001196530">
    <property type="component" value="Unassembled WGS sequence"/>
</dbReference>
<feature type="compositionally biased region" description="Basic residues" evidence="1">
    <location>
        <begin position="579"/>
        <end position="593"/>
    </location>
</feature>
<feature type="compositionally biased region" description="Low complexity" evidence="1">
    <location>
        <begin position="223"/>
        <end position="238"/>
    </location>
</feature>
<feature type="region of interest" description="Disordered" evidence="1">
    <location>
        <begin position="166"/>
        <end position="269"/>
    </location>
</feature>
<proteinExistence type="predicted"/>
<evidence type="ECO:0000313" key="2">
    <source>
        <dbReference type="EMBL" id="KAG7820912.1"/>
    </source>
</evidence>
<sequence>MVEFEVPNSPMREDETISWDLVEQLLATASPDHQVTVQDRINEISGRKTRRHGFCQRHVYTADLAEYLNLASRTDLDTISRNGVSDGRIFYMLNRKYIKLRHFYERHQVAKHRFKKRDFNVYLEDFKRYQATRGRGGKAYYEAIEDRLDSKADRRNLVRLQRMELEQVSTDESEESVEEIEPVANESISLISDEEETTAQGDLPSAAQNTTVDAENSQVSIDLSSPPTTPVSVQSLSPEPLAQQDSTMGPTTPVNASTTSPQQTQTGTQQMLEEYSILEPDYSRRTRRHKFSQDHVYVTDTAVYLGLSSIYQLNDLYDQGKSYNEIMSYLESVYSQKRKEREKKEIGYGPFYKPTFAAYLASETHNLAEQNNIEKEKVMSESGEDEYVDDEPPILSSPVLAPILHRQNDDLSPMEFSCRDGLKESSQDSQEDAFVFRNRLLKKKNALKGVLPNSFLKLNKPQSVIRHQRGPRATRPGLARKKNHKYARSDEFSDFLTNEDSQTEIRPFKYEETEEGYTPLQLAPTFESAEDVNVLSSASSDSDVRELFEVTIGKNYAEEDLSAGIDYMLNRAPNTKGIAKSKPRRPRIGASRRPRSETPSLRYGRKVLQRTSEPLSKRPLEQMIWINDGHDIIYTEKPSNDIEKRATTASHKRRKKLAAAGNPGDPKHFYYQRRRIFGTAQLEDIANEEVIEVRQPLQNKTNTYTNVLDRLGKTTLQKAFHMGDLSLEIYRDLDPGKTSLINSNLFHACSNEDGDYYKYEPIEFSFKNLHYSIDNSNTDKSPRLTDALLKQVFSSLARQALSEDEHNSIRKAYIRILQLTWNMFKWSRHDFIKFARVLLSSCWTFLDLAAEAKTKLLYAPFHLTLATLTGRLMRQLKEDHQGFDHVVVKLQRHVNRLACTISKSQFYCALKDDSSKFMESMSMFFALCPNPWNQVASLAKEHELPFENVVSYLYFIHSQKPVLVDWEFFIHEVEALKDAINIQKYRSVLSTIMKIIKELKWNFEELLLVKIYRLISYHRFENIGSTKRVTCNVPLSLTISESDGCLDMYIKFLTLHVQQYMEPEKKMSLIEKVTPVSDISTCTVKLLGNRISLLMVMTRLFKHDFSKQVASLFGVLVAFGSTSAYEHTLDLVSSYTQCQFEVFKKIPMPLIRGCLVQVVDSINSLRLTSDASLDKLRYLAKQLCDAAIDDKEDGRIGQYLLLFITLLKLRTSHLSVMIQRTIDVIRKLIWMKPAAFHSLSPKIRTELLSALKSIVLAPELLSDSLKKSSIHLWVHISSVTGVVVDALIHLEWQYFGAADMRSKYELAFFTSVMTFYRDQASASSFPEMFRVFLQKLADICTKDLFDFCKLLAQQNEHSGYLEFRTGKNLSDMTMEEFSGQIMRVSVRILARLVVGAKKGREQDVDYLKLFVKSLSDVYKRSIAQGKFEKPKEDFVTLIRYLNTVASSVLQTVPEFIDLRHELAIEDVQAPLNERFESTDSMTDLMILLESEYINSLINYKLELFQDDVVADLDELPVLEVNPLHRSVFYSLLTIISLHVHQIPSDNSHWIHLQNWLDIIILAVKKRKSFSQADVWTLVRLITLCSEIGAYKTLNEESWRQCSDLLYQLLNYLSVAFLGYDDMADFKRLFILLDSLNEPGNTSRYAFGIPESLLTEFNALFTEYSNLLVTRLQGRATATVNCDVSGSKTLAEKSCGIYGSDIPATASNDFEGIAFI</sequence>
<feature type="region of interest" description="Disordered" evidence="1">
    <location>
        <begin position="575"/>
        <end position="601"/>
    </location>
</feature>
<feature type="compositionally biased region" description="Low complexity" evidence="1">
    <location>
        <begin position="258"/>
        <end position="269"/>
    </location>
</feature>
<reference evidence="2" key="1">
    <citation type="journal article" date="2021" name="G3 (Bethesda)">
        <title>Genomic diversity, chromosomal rearrangements, and interspecies hybridization in the ogataea polymorpha species complex.</title>
        <authorList>
            <person name="Hanson S.J."/>
            <person name="Cinneide E.O."/>
            <person name="Salzberg L.I."/>
            <person name="Wolfe K.H."/>
            <person name="McGowan J."/>
            <person name="Fitzpatrick D.A."/>
            <person name="Matlin K."/>
        </authorList>
    </citation>
    <scope>NUCLEOTIDE SEQUENCE</scope>
    <source>
        <strain evidence="2">61-244</strain>
    </source>
</reference>
<feature type="compositionally biased region" description="Polar residues" evidence="1">
    <location>
        <begin position="206"/>
        <end position="222"/>
    </location>
</feature>
<name>A0AAN6DIF6_PICAN</name>